<evidence type="ECO:0000313" key="2">
    <source>
        <dbReference type="EMBL" id="MCF8713862.1"/>
    </source>
</evidence>
<evidence type="ECO:0000313" key="3">
    <source>
        <dbReference type="Proteomes" id="UP000829517"/>
    </source>
</evidence>
<proteinExistence type="predicted"/>
<keyword evidence="3" id="KW-1185">Reference proteome</keyword>
<reference evidence="2 3" key="1">
    <citation type="submission" date="2021-01" db="EMBL/GenBank/DDBJ databases">
        <title>Genome sequencing of Joostella atrarenae M1-2 (= KCTC 23194).</title>
        <authorList>
            <person name="Zakaria M.R."/>
            <person name="Lam M.Q."/>
            <person name="Chong C.S."/>
        </authorList>
    </citation>
    <scope>NUCLEOTIDE SEQUENCE [LARGE SCALE GENOMIC DNA]</scope>
    <source>
        <strain evidence="2 3">M1-2</strain>
    </source>
</reference>
<accession>A0ABS9J0D1</accession>
<feature type="domain" description="LTD" evidence="1">
    <location>
        <begin position="712"/>
        <end position="833"/>
    </location>
</feature>
<dbReference type="Pfam" id="PF18942">
    <property type="entry name" value="DUF5689"/>
    <property type="match status" value="3"/>
</dbReference>
<name>A0ABS9J0D1_9FLAO</name>
<dbReference type="InterPro" id="IPR043744">
    <property type="entry name" value="DUF5689"/>
</dbReference>
<dbReference type="InterPro" id="IPR036415">
    <property type="entry name" value="Lamin_tail_dom_sf"/>
</dbReference>
<dbReference type="Pfam" id="PF00932">
    <property type="entry name" value="LTD"/>
    <property type="match status" value="1"/>
</dbReference>
<sequence>MRNLKNVVLSIIYLTAILIFFFACVADDQHDIPNDICIENTLEVNASYDEVKALYNGEILRIQEDLIISGYINSSDAASNFFGNIHFQDHPTNPTQGLQIELDLRNLAIFYPIGQKVFIKLKDLYLDNDKGTYKLGGTFTAFGNLSVGRLPATKIKEHIIVSCDEVVPMVPKKYEMEQLDSTMVNTLVVVDDLDVGPERLCGTFAEFRETTDVELNNCNGAPLIMRNSGFSDFQSALLPVGNGLVTGVLTKEREEYIITIRDLNDVDMNNERCDAIEYYCEIPEANTTIFDVKEKYLGERVTIKEPLVLNATIIANDENKNFSKQLYVQDATGGIKVKLDDTKIFERFPLNAVITIVVNGLTLDKIDEEYTLGILNDEEILGVEKEDYYRFFYDEGEYSEIAPNKIKIADISEADIGSLIVVDSVQFVDNSKFVINNRDTKNVITDCFANELTLNTSRSFVYGSEVVPVNNGSIIGILQYDNGFQIRIRDVADLVGMNLERCNVLDNAAEISLDTLISQYGESGKEIKENLKIKGFVTTDYLTHNLENTSAIIQNQDIGMELEFKEAHQIPLNSEITIALRGLTFFNDEYGFRIKGLTNDHILNIIEAQPVKPLIVSIDELLSLKYNNVIVELQGFQFEDVNAVYAGDNVIVNCEDSYIVSILESASFANVNVSDGKGNIVGVLIRGRFYVRSVSDFTFDQPYEDCSLKLTSKFIFISEIADPDNSSAALNMRFIELYNSSDKEVSLNGWVLRRYTNANVSFTERSVIDLSGYVIPPESAFIIASNEVDFISTYGFSPNLEAGTGSAADSNGDDNIELVDGNGSVVDVFGRPGEDGSGTNHEFEDGRAVRNLTVTTNNNQYDFLQWMVFNDTGESGTANLPKIAPQDYNPGQR</sequence>
<organism evidence="2 3">
    <name type="scientific">Joostella atrarenae</name>
    <dbReference type="NCBI Taxonomy" id="679257"/>
    <lineage>
        <taxon>Bacteria</taxon>
        <taxon>Pseudomonadati</taxon>
        <taxon>Bacteroidota</taxon>
        <taxon>Flavobacteriia</taxon>
        <taxon>Flavobacteriales</taxon>
        <taxon>Flavobacteriaceae</taxon>
        <taxon>Joostella</taxon>
    </lineage>
</organism>
<dbReference type="EMBL" id="JAETXX010000001">
    <property type="protein sequence ID" value="MCF8713862.1"/>
    <property type="molecule type" value="Genomic_DNA"/>
</dbReference>
<dbReference type="SUPFAM" id="SSF74853">
    <property type="entry name" value="Lamin A/C globular tail domain"/>
    <property type="match status" value="1"/>
</dbReference>
<dbReference type="InterPro" id="IPR001322">
    <property type="entry name" value="Lamin_tail_dom"/>
</dbReference>
<comment type="caution">
    <text evidence="2">The sequence shown here is derived from an EMBL/GenBank/DDBJ whole genome shotgun (WGS) entry which is preliminary data.</text>
</comment>
<dbReference type="RefSeq" id="WP_236957820.1">
    <property type="nucleotide sequence ID" value="NZ_JAETXX010000001.1"/>
</dbReference>
<gene>
    <name evidence="2" type="ORF">JM658_03395</name>
</gene>
<dbReference type="Gene3D" id="2.60.40.1260">
    <property type="entry name" value="Lamin Tail domain"/>
    <property type="match status" value="1"/>
</dbReference>
<dbReference type="PROSITE" id="PS51257">
    <property type="entry name" value="PROKAR_LIPOPROTEIN"/>
    <property type="match status" value="1"/>
</dbReference>
<protein>
    <submittedName>
        <fullName evidence="2">Lamin tail domain-containing protein</fullName>
    </submittedName>
</protein>
<dbReference type="PROSITE" id="PS51841">
    <property type="entry name" value="LTD"/>
    <property type="match status" value="1"/>
</dbReference>
<evidence type="ECO:0000259" key="1">
    <source>
        <dbReference type="PROSITE" id="PS51841"/>
    </source>
</evidence>
<dbReference type="Proteomes" id="UP000829517">
    <property type="component" value="Unassembled WGS sequence"/>
</dbReference>